<dbReference type="PANTHER" id="PTHR47529">
    <property type="entry name" value="PEPTIDYL-PROLYL CIS-TRANS ISOMERASE D"/>
    <property type="match status" value="1"/>
</dbReference>
<dbReference type="InterPro" id="IPR027304">
    <property type="entry name" value="Trigger_fact/SurA_dom_sf"/>
</dbReference>
<dbReference type="Pfam" id="PF13145">
    <property type="entry name" value="Rotamase_2"/>
    <property type="match status" value="1"/>
</dbReference>
<dbReference type="Pfam" id="PF13624">
    <property type="entry name" value="SurA_N_3"/>
    <property type="match status" value="1"/>
</dbReference>
<proteinExistence type="inferred from homology"/>
<dbReference type="PANTHER" id="PTHR47529:SF1">
    <property type="entry name" value="PERIPLASMIC CHAPERONE PPID"/>
    <property type="match status" value="1"/>
</dbReference>
<evidence type="ECO:0000256" key="6">
    <source>
        <dbReference type="ARBA" id="ARBA00023186"/>
    </source>
</evidence>
<evidence type="ECO:0000256" key="8">
    <source>
        <dbReference type="SAM" id="Coils"/>
    </source>
</evidence>
<gene>
    <name evidence="11" type="ORF">HUE88_04090</name>
</gene>
<evidence type="ECO:0000313" key="11">
    <source>
        <dbReference type="EMBL" id="QOY52875.1"/>
    </source>
</evidence>
<comment type="similarity">
    <text evidence="7">Belongs to the PpiD chaperone family.</text>
</comment>
<reference evidence="11 12" key="1">
    <citation type="submission" date="2020-05" db="EMBL/GenBank/DDBJ databases">
        <title>Sulfurimonas marisnigri, sp. nov., and Sulfurimonas baltica, sp. nov., manganese oxide reducing chemolithoautotrophs of the class Epsilonproteobacteria isolated from the pelagic redoxclines of the Black and Baltic Seas and emended description of the genus Sulfurimonas.</title>
        <authorList>
            <person name="Henkel J.V."/>
            <person name="Laudan C."/>
            <person name="Werner J."/>
            <person name="Neu T."/>
            <person name="Plewe S."/>
            <person name="Sproer C."/>
            <person name="Bunk B."/>
            <person name="Schulz-Vogt H.N."/>
        </authorList>
    </citation>
    <scope>NUCLEOTIDE SEQUENCE [LARGE SCALE GENOMIC DNA]</scope>
    <source>
        <strain evidence="11 12">GD2</strain>
    </source>
</reference>
<dbReference type="InterPro" id="IPR000297">
    <property type="entry name" value="PPIase_PpiC"/>
</dbReference>
<feature type="domain" description="PpiC" evidence="10">
    <location>
        <begin position="243"/>
        <end position="361"/>
    </location>
</feature>
<comment type="subcellular location">
    <subcellularLocation>
        <location evidence="1">Cell membrane</location>
        <topology evidence="1">Single-pass type II membrane protein</topology>
    </subcellularLocation>
</comment>
<dbReference type="RefSeq" id="WP_194371343.1">
    <property type="nucleotide sequence ID" value="NZ_CP054492.1"/>
</dbReference>
<feature type="coiled-coil region" evidence="8">
    <location>
        <begin position="262"/>
        <end position="289"/>
    </location>
</feature>
<evidence type="ECO:0000256" key="2">
    <source>
        <dbReference type="ARBA" id="ARBA00022475"/>
    </source>
</evidence>
<keyword evidence="12" id="KW-1185">Reference proteome</keyword>
<name>A0A7S7RNX0_9BACT</name>
<dbReference type="Proteomes" id="UP000593994">
    <property type="component" value="Chromosome"/>
</dbReference>
<feature type="transmembrane region" description="Helical" evidence="9">
    <location>
        <begin position="12"/>
        <end position="31"/>
    </location>
</feature>
<evidence type="ECO:0000259" key="10">
    <source>
        <dbReference type="Pfam" id="PF13145"/>
    </source>
</evidence>
<protein>
    <submittedName>
        <fullName evidence="11">SurA N-terminal domain-containing protein</fullName>
    </submittedName>
</protein>
<evidence type="ECO:0000256" key="1">
    <source>
        <dbReference type="ARBA" id="ARBA00004401"/>
    </source>
</evidence>
<evidence type="ECO:0000256" key="5">
    <source>
        <dbReference type="ARBA" id="ARBA00023136"/>
    </source>
</evidence>
<evidence type="ECO:0000256" key="7">
    <source>
        <dbReference type="ARBA" id="ARBA00038408"/>
    </source>
</evidence>
<dbReference type="GO" id="GO:0003755">
    <property type="term" value="F:peptidyl-prolyl cis-trans isomerase activity"/>
    <property type="evidence" value="ECO:0007669"/>
    <property type="project" value="InterPro"/>
</dbReference>
<evidence type="ECO:0000256" key="3">
    <source>
        <dbReference type="ARBA" id="ARBA00022692"/>
    </source>
</evidence>
<dbReference type="InterPro" id="IPR052029">
    <property type="entry name" value="PpiD_chaperone"/>
</dbReference>
<dbReference type="GO" id="GO:0005886">
    <property type="term" value="C:plasma membrane"/>
    <property type="evidence" value="ECO:0007669"/>
    <property type="project" value="UniProtKB-SubCell"/>
</dbReference>
<dbReference type="EMBL" id="CP054492">
    <property type="protein sequence ID" value="QOY52875.1"/>
    <property type="molecule type" value="Genomic_DNA"/>
</dbReference>
<dbReference type="AlphaFoldDB" id="A0A7S7RNX0"/>
<sequence>MITWMQRHKKWLIITIWISTIAFVGAGFVGWGQYSYGDKAGAVAKVGNVEITMGELQKSYSNLYNQYSQMFQGNFDEEKAKSFGLKSQALRQLTQQALILNLAKSYNLEISDNELLERIKTQEYFFKDGVFDKEVYKQALSRNNLTLKDYETDVKKELLIEKAYNLISTDARDSELKIINTIENIADKINYKLLSVKDINIETSDELLKSFWEGIKNSFMTEISYEIKFIKQSKISKEFDSNTINEYYNENKTHFKDIDGKILSLENAKDKITEELNAKETKKEALRAYVAYKKGTLENADVKSSTISVSNNPFNSDVITNISKLTTTSPFLKPILVGEDYYTFELVKTNPAEVKSYAEAKADVLPLYVEEQKRSKLLELAKNSVDTFSGYKTSFITATDADKLTNLELKDANEFLSKLFISQEKRGFIALENGNIVIYNILEQKLLDKTNTNKENPIVRLKSAMFNEGLIKKLQNKYKTEIFIQGL</sequence>
<dbReference type="Gene3D" id="1.10.4030.10">
    <property type="entry name" value="Porin chaperone SurA, peptide-binding domain"/>
    <property type="match status" value="1"/>
</dbReference>
<keyword evidence="3 9" id="KW-0812">Transmembrane</keyword>
<organism evidence="11 12">
    <name type="scientific">Candidatus Sulfurimonas baltica</name>
    <dbReference type="NCBI Taxonomy" id="2740404"/>
    <lineage>
        <taxon>Bacteria</taxon>
        <taxon>Pseudomonadati</taxon>
        <taxon>Campylobacterota</taxon>
        <taxon>Epsilonproteobacteria</taxon>
        <taxon>Campylobacterales</taxon>
        <taxon>Sulfurimonadaceae</taxon>
        <taxon>Sulfurimonas</taxon>
    </lineage>
</organism>
<keyword evidence="2" id="KW-1003">Cell membrane</keyword>
<keyword evidence="6" id="KW-0143">Chaperone</keyword>
<evidence type="ECO:0000256" key="4">
    <source>
        <dbReference type="ARBA" id="ARBA00022989"/>
    </source>
</evidence>
<dbReference type="SUPFAM" id="SSF109998">
    <property type="entry name" value="Triger factor/SurA peptide-binding domain-like"/>
    <property type="match status" value="1"/>
</dbReference>
<accession>A0A7S7RNX0</accession>
<dbReference type="KEGG" id="sbal:HUE88_04090"/>
<evidence type="ECO:0000256" key="9">
    <source>
        <dbReference type="SAM" id="Phobius"/>
    </source>
</evidence>
<keyword evidence="4 9" id="KW-1133">Transmembrane helix</keyword>
<keyword evidence="5 9" id="KW-0472">Membrane</keyword>
<keyword evidence="8" id="KW-0175">Coiled coil</keyword>
<evidence type="ECO:0000313" key="12">
    <source>
        <dbReference type="Proteomes" id="UP000593994"/>
    </source>
</evidence>